<name>A0ABS7ZWC0_9FLAO</name>
<protein>
    <submittedName>
        <fullName evidence="1">Uncharacterized protein</fullName>
    </submittedName>
</protein>
<dbReference type="EMBL" id="JAERSE020000001">
    <property type="protein sequence ID" value="MCA6066029.1"/>
    <property type="molecule type" value="Genomic_DNA"/>
</dbReference>
<evidence type="ECO:0000313" key="1">
    <source>
        <dbReference type="EMBL" id="MCA6066029.1"/>
    </source>
</evidence>
<keyword evidence="2" id="KW-1185">Reference proteome</keyword>
<reference evidence="1 2" key="1">
    <citation type="submission" date="2021-09" db="EMBL/GenBank/DDBJ databases">
        <title>Genome sequencing and assembly of Chryseobacterium sp. RG1.</title>
        <authorList>
            <person name="Chhetri G."/>
        </authorList>
    </citation>
    <scope>NUCLEOTIDE SEQUENCE [LARGE SCALE GENOMIC DNA]</scope>
    <source>
        <strain evidence="1 2">RG1</strain>
    </source>
</reference>
<sequence length="95" mass="11020">MKKLKHEGFKKIIHNGILFEEGASVYAKEIEQNIFLVFIITGTVEQENVQAFIAQFDSLESIGKKEPIQMMFHLSIKDKNDLHYFEKFINISENG</sequence>
<evidence type="ECO:0000313" key="2">
    <source>
        <dbReference type="Proteomes" id="UP000618240"/>
    </source>
</evidence>
<comment type="caution">
    <text evidence="1">The sequence shown here is derived from an EMBL/GenBank/DDBJ whole genome shotgun (WGS) entry which is preliminary data.</text>
</comment>
<dbReference type="Proteomes" id="UP000618240">
    <property type="component" value="Unassembled WGS sequence"/>
</dbReference>
<gene>
    <name evidence="1" type="ORF">JI747_002495</name>
</gene>
<organism evidence="1 2">
    <name type="scientific">Chryseobacterium tagetis</name>
    <dbReference type="NCBI Taxonomy" id="2801334"/>
    <lineage>
        <taxon>Bacteria</taxon>
        <taxon>Pseudomonadati</taxon>
        <taxon>Bacteroidota</taxon>
        <taxon>Flavobacteriia</taxon>
        <taxon>Flavobacteriales</taxon>
        <taxon>Weeksellaceae</taxon>
        <taxon>Chryseobacterium group</taxon>
        <taxon>Chryseobacterium</taxon>
    </lineage>
</organism>
<dbReference type="RefSeq" id="WP_225686044.1">
    <property type="nucleotide sequence ID" value="NZ_JAERSE020000001.1"/>
</dbReference>
<accession>A0ABS7ZWC0</accession>
<proteinExistence type="predicted"/>